<organism evidence="2 3">
    <name type="scientific">Robertmurraya beringensis</name>
    <dbReference type="NCBI Taxonomy" id="641660"/>
    <lineage>
        <taxon>Bacteria</taxon>
        <taxon>Bacillati</taxon>
        <taxon>Bacillota</taxon>
        <taxon>Bacilli</taxon>
        <taxon>Bacillales</taxon>
        <taxon>Bacillaceae</taxon>
        <taxon>Robertmurraya</taxon>
    </lineage>
</organism>
<protein>
    <submittedName>
        <fullName evidence="2">Flavin-containing monooxygenase</fullName>
        <ecNumber evidence="2">1.14.13.-</ecNumber>
    </submittedName>
</protein>
<dbReference type="Proteomes" id="UP001589738">
    <property type="component" value="Unassembled WGS sequence"/>
</dbReference>
<sequence length="352" mass="39457">MDKIWDAIVIGGGQAGLASGYYLRKSGLQFLILELSNSAAGSWPNYYDSLRLFSPAYSSSLPGMKFPGQRDYYPTKSEVISYLNDYIQHFQLPVEVNKQVISVEKNNDIFTVVIKTSERYHSKTVINATGSFRNPFIPVVKGRELFKGRIFHSSEYRNPDTFINQRIIVVGSGNSVVQIAIELSKVSKVTLAVRNQVHLLKQKVLGQDLHFWLKITGFDHFPFWRFGKTAPKSNSVIDLGQYKEHLEIGKPDQLQMFTSFYSDGVIWPDGSKEPVDTVIFATGYRNHLPHLIGIGAIDLNGDPLHVAGVSTAVEGLYYVGIEGQRSFASATLRGVGPDSKFVIRKLLRYLKT</sequence>
<keyword evidence="3" id="KW-1185">Reference proteome</keyword>
<proteinExistence type="predicted"/>
<reference evidence="2 3" key="1">
    <citation type="submission" date="2024-09" db="EMBL/GenBank/DDBJ databases">
        <authorList>
            <person name="Sun Q."/>
            <person name="Mori K."/>
        </authorList>
    </citation>
    <scope>NUCLEOTIDE SEQUENCE [LARGE SCALE GENOMIC DNA]</scope>
    <source>
        <strain evidence="2 3">CGMCC 1.9126</strain>
    </source>
</reference>
<comment type="caution">
    <text evidence="2">The sequence shown here is derived from an EMBL/GenBank/DDBJ whole genome shotgun (WGS) entry which is preliminary data.</text>
</comment>
<keyword evidence="1 2" id="KW-0560">Oxidoreductase</keyword>
<dbReference type="InterPro" id="IPR050982">
    <property type="entry name" value="Auxin_biosynth/cation_transpt"/>
</dbReference>
<dbReference type="Pfam" id="PF13738">
    <property type="entry name" value="Pyr_redox_3"/>
    <property type="match status" value="1"/>
</dbReference>
<gene>
    <name evidence="2" type="ORF">ACFFHF_15805</name>
</gene>
<dbReference type="RefSeq" id="WP_160547533.1">
    <property type="nucleotide sequence ID" value="NZ_JBHLUU010000109.1"/>
</dbReference>
<dbReference type="Gene3D" id="3.50.50.60">
    <property type="entry name" value="FAD/NAD(P)-binding domain"/>
    <property type="match status" value="1"/>
</dbReference>
<evidence type="ECO:0000313" key="3">
    <source>
        <dbReference type="Proteomes" id="UP001589738"/>
    </source>
</evidence>
<accession>A0ABV6KTL7</accession>
<dbReference type="PANTHER" id="PTHR43539:SF78">
    <property type="entry name" value="FLAVIN-CONTAINING MONOOXYGENASE"/>
    <property type="match status" value="1"/>
</dbReference>
<dbReference type="EC" id="1.14.13.-" evidence="2"/>
<dbReference type="PRINTS" id="PR00368">
    <property type="entry name" value="FADPNR"/>
</dbReference>
<dbReference type="PIRSF" id="PIRSF000332">
    <property type="entry name" value="FMO"/>
    <property type="match status" value="1"/>
</dbReference>
<dbReference type="PRINTS" id="PR00469">
    <property type="entry name" value="PNDRDTASEII"/>
</dbReference>
<dbReference type="EMBL" id="JBHLUU010000109">
    <property type="protein sequence ID" value="MFC0476670.1"/>
    <property type="molecule type" value="Genomic_DNA"/>
</dbReference>
<dbReference type="PANTHER" id="PTHR43539">
    <property type="entry name" value="FLAVIN-BINDING MONOOXYGENASE-LIKE PROTEIN (AFU_ORTHOLOGUE AFUA_4G09220)"/>
    <property type="match status" value="1"/>
</dbReference>
<name>A0ABV6KTL7_9BACI</name>
<evidence type="ECO:0000256" key="1">
    <source>
        <dbReference type="ARBA" id="ARBA00023002"/>
    </source>
</evidence>
<evidence type="ECO:0000313" key="2">
    <source>
        <dbReference type="EMBL" id="MFC0476670.1"/>
    </source>
</evidence>
<dbReference type="SUPFAM" id="SSF51905">
    <property type="entry name" value="FAD/NAD(P)-binding domain"/>
    <property type="match status" value="2"/>
</dbReference>
<dbReference type="GO" id="GO:0004497">
    <property type="term" value="F:monooxygenase activity"/>
    <property type="evidence" value="ECO:0007669"/>
    <property type="project" value="UniProtKB-KW"/>
</dbReference>
<keyword evidence="2" id="KW-0503">Monooxygenase</keyword>
<dbReference type="InterPro" id="IPR036188">
    <property type="entry name" value="FAD/NAD-bd_sf"/>
</dbReference>
<dbReference type="InterPro" id="IPR000960">
    <property type="entry name" value="Flavin_mOase"/>
</dbReference>